<gene>
    <name evidence="2" type="ORF">DR950_02905</name>
</gene>
<dbReference type="Pfam" id="PF10604">
    <property type="entry name" value="Polyketide_cyc2"/>
    <property type="match status" value="1"/>
</dbReference>
<organism evidence="2 3">
    <name type="scientific">Kitasatospora xanthocidica</name>
    <dbReference type="NCBI Taxonomy" id="83382"/>
    <lineage>
        <taxon>Bacteria</taxon>
        <taxon>Bacillati</taxon>
        <taxon>Actinomycetota</taxon>
        <taxon>Actinomycetes</taxon>
        <taxon>Kitasatosporales</taxon>
        <taxon>Streptomycetaceae</taxon>
        <taxon>Kitasatospora</taxon>
    </lineage>
</organism>
<dbReference type="EMBL" id="QVIG01000001">
    <property type="protein sequence ID" value="RGD56877.1"/>
    <property type="molecule type" value="Genomic_DNA"/>
</dbReference>
<dbReference type="CDD" id="cd07812">
    <property type="entry name" value="SRPBCC"/>
    <property type="match status" value="1"/>
</dbReference>
<dbReference type="RefSeq" id="WP_117485521.1">
    <property type="nucleotide sequence ID" value="NZ_QVIG01000001.1"/>
</dbReference>
<dbReference type="InterPro" id="IPR023393">
    <property type="entry name" value="START-like_dom_sf"/>
</dbReference>
<name>A0A372ZNQ9_9ACTN</name>
<dbReference type="Proteomes" id="UP000263377">
    <property type="component" value="Unassembled WGS sequence"/>
</dbReference>
<evidence type="ECO:0000313" key="2">
    <source>
        <dbReference type="EMBL" id="RGD56877.1"/>
    </source>
</evidence>
<comment type="caution">
    <text evidence="2">The sequence shown here is derived from an EMBL/GenBank/DDBJ whole genome shotgun (WGS) entry which is preliminary data.</text>
</comment>
<evidence type="ECO:0000256" key="1">
    <source>
        <dbReference type="SAM" id="MobiDB-lite"/>
    </source>
</evidence>
<sequence>MAVRHVLIERAPQAVWSVLGDPAAYGRWAPGTGRTRPGEGRWPAVGSSLRYTVSAGPFRFEGHIVVRVSDSGHRLELEAFAGRLGTVRIAIELIAWGDATLVIVDEHPLRGLGGSLHTAPADLVLDLRHRRLLARLARTVEQTPRAADLEASASGGGPSWPTPS</sequence>
<dbReference type="InterPro" id="IPR019587">
    <property type="entry name" value="Polyketide_cyclase/dehydratase"/>
</dbReference>
<reference evidence="2 3" key="1">
    <citation type="submission" date="2018-08" db="EMBL/GenBank/DDBJ databases">
        <title>Diversity &amp; Physiological Properties of Lignin-Decomposing Actinobacteria from Soil.</title>
        <authorList>
            <person name="Roh S.G."/>
            <person name="Kim S.B."/>
        </authorList>
    </citation>
    <scope>NUCLEOTIDE SEQUENCE [LARGE SCALE GENOMIC DNA]</scope>
    <source>
        <strain evidence="2 3">MMS17-GH009</strain>
    </source>
</reference>
<dbReference type="Gene3D" id="3.30.530.20">
    <property type="match status" value="1"/>
</dbReference>
<protein>
    <submittedName>
        <fullName evidence="2">SRPBCC family protein</fullName>
    </submittedName>
</protein>
<dbReference type="AlphaFoldDB" id="A0A372ZNQ9"/>
<dbReference type="SUPFAM" id="SSF55961">
    <property type="entry name" value="Bet v1-like"/>
    <property type="match status" value="1"/>
</dbReference>
<feature type="region of interest" description="Disordered" evidence="1">
    <location>
        <begin position="144"/>
        <end position="164"/>
    </location>
</feature>
<proteinExistence type="predicted"/>
<accession>A0A372ZNQ9</accession>
<evidence type="ECO:0000313" key="3">
    <source>
        <dbReference type="Proteomes" id="UP000263377"/>
    </source>
</evidence>
<keyword evidence="3" id="KW-1185">Reference proteome</keyword>